<dbReference type="Proteomes" id="UP000316562">
    <property type="component" value="Unassembled WGS sequence"/>
</dbReference>
<evidence type="ECO:0000256" key="4">
    <source>
        <dbReference type="ARBA" id="ARBA00022679"/>
    </source>
</evidence>
<keyword evidence="5" id="KW-0663">Pyridoxal phosphate</keyword>
<evidence type="ECO:0000259" key="6">
    <source>
        <dbReference type="Pfam" id="PF00155"/>
    </source>
</evidence>
<dbReference type="InterPro" id="IPR015422">
    <property type="entry name" value="PyrdxlP-dep_Trfase_small"/>
</dbReference>
<keyword evidence="4 7" id="KW-0808">Transferase</keyword>
<organism evidence="7 8">
    <name type="scientific">Acididesulfobacter guangdongensis</name>
    <dbReference type="NCBI Taxonomy" id="2597225"/>
    <lineage>
        <taxon>Bacteria</taxon>
        <taxon>Deltaproteobacteria</taxon>
        <taxon>Candidatus Acidulodesulfobacterales</taxon>
        <taxon>Candidatus Acididesulfobacter</taxon>
    </lineage>
</organism>
<evidence type="ECO:0000256" key="5">
    <source>
        <dbReference type="ARBA" id="ARBA00022898"/>
    </source>
</evidence>
<gene>
    <name evidence="7" type="ORF">EVJ46_03585</name>
</gene>
<dbReference type="InterPro" id="IPR004839">
    <property type="entry name" value="Aminotransferase_I/II_large"/>
</dbReference>
<dbReference type="PANTHER" id="PTHR46383:SF1">
    <property type="entry name" value="ASPARTATE AMINOTRANSFERASE"/>
    <property type="match status" value="1"/>
</dbReference>
<dbReference type="InterPro" id="IPR015421">
    <property type="entry name" value="PyrdxlP-dep_Trfase_major"/>
</dbReference>
<dbReference type="GO" id="GO:0008483">
    <property type="term" value="F:transaminase activity"/>
    <property type="evidence" value="ECO:0007669"/>
    <property type="project" value="UniProtKB-KW"/>
</dbReference>
<dbReference type="Pfam" id="PF00155">
    <property type="entry name" value="Aminotran_1_2"/>
    <property type="match status" value="1"/>
</dbReference>
<sequence length="405" mass="44713">MKLSCRASLIKPSATLAITAKAKKLKSEGKDVVGFGAGEPDFDTPSYIKDAVKDALDKGLTKYTPVSGIDELKSAVHDKFLTDYGVNYENNEILVSCGGKHSLYNLFMVLLDEGDEVIIPSPYWVSYTEIVKLAGGVPVLVDTSSNGFKFNLDMLKESYSSRTKAVIINSPSNPTGVMMNDKDLIDIAMFAVEKDLLIVTDDIYEKIVFDDKKFFNVLMVDKSLKENTVAVNAVSKTYSMTGFRIGYAAGKKEIISAMNNLQSQSTSNPTSFAQYGALAALRGNLDFTVKMKEEFEKRRNYMLEFFATEIKNINPVKPDGAFYIFADVSEVLKSGSGAIDSSAKFCSYLLDSYLVAAVPGIEFGNDNFIRLSFATSFDVIKEGLRRIKEASKPENLNKINLNKFK</sequence>
<evidence type="ECO:0000256" key="3">
    <source>
        <dbReference type="ARBA" id="ARBA00022576"/>
    </source>
</evidence>
<accession>A0A519BJ85</accession>
<dbReference type="GO" id="GO:0030170">
    <property type="term" value="F:pyridoxal phosphate binding"/>
    <property type="evidence" value="ECO:0007669"/>
    <property type="project" value="InterPro"/>
</dbReference>
<reference evidence="7 8" key="1">
    <citation type="journal article" date="2019" name="ISME J.">
        <title>Insights into ecological role of a new deltaproteobacterial order Candidatus Acidulodesulfobacterales by metagenomics and metatranscriptomics.</title>
        <authorList>
            <person name="Tan S."/>
            <person name="Liu J."/>
            <person name="Fang Y."/>
            <person name="Hedlund B.P."/>
            <person name="Lian Z.H."/>
            <person name="Huang L.Y."/>
            <person name="Li J.T."/>
            <person name="Huang L.N."/>
            <person name="Li W.J."/>
            <person name="Jiang H.C."/>
            <person name="Dong H.L."/>
            <person name="Shu W.S."/>
        </authorList>
    </citation>
    <scope>NUCLEOTIDE SEQUENCE [LARGE SCALE GENOMIC DNA]</scope>
    <source>
        <strain evidence="7">AP2</strain>
    </source>
</reference>
<feature type="domain" description="Aminotransferase class I/classII large" evidence="6">
    <location>
        <begin position="30"/>
        <end position="387"/>
    </location>
</feature>
<protein>
    <submittedName>
        <fullName evidence="7">Pyridoxal phosphate-dependent aminotransferase</fullName>
    </submittedName>
</protein>
<dbReference type="PRINTS" id="PR00753">
    <property type="entry name" value="ACCSYNTHASE"/>
</dbReference>
<evidence type="ECO:0000313" key="7">
    <source>
        <dbReference type="EMBL" id="RZD17322.1"/>
    </source>
</evidence>
<dbReference type="FunFam" id="3.40.640.10:FF:000033">
    <property type="entry name" value="Aspartate aminotransferase"/>
    <property type="match status" value="1"/>
</dbReference>
<dbReference type="PANTHER" id="PTHR46383">
    <property type="entry name" value="ASPARTATE AMINOTRANSFERASE"/>
    <property type="match status" value="1"/>
</dbReference>
<dbReference type="CDD" id="cd00609">
    <property type="entry name" value="AAT_like"/>
    <property type="match status" value="1"/>
</dbReference>
<evidence type="ECO:0000256" key="1">
    <source>
        <dbReference type="ARBA" id="ARBA00001933"/>
    </source>
</evidence>
<dbReference type="EMBL" id="SGBC01000001">
    <property type="protein sequence ID" value="RZD17322.1"/>
    <property type="molecule type" value="Genomic_DNA"/>
</dbReference>
<name>A0A519BJ85_ACIG2</name>
<dbReference type="Gene3D" id="3.90.1150.10">
    <property type="entry name" value="Aspartate Aminotransferase, domain 1"/>
    <property type="match status" value="1"/>
</dbReference>
<comment type="cofactor">
    <cofactor evidence="1">
        <name>pyridoxal 5'-phosphate</name>
        <dbReference type="ChEBI" id="CHEBI:597326"/>
    </cofactor>
</comment>
<dbReference type="InterPro" id="IPR015424">
    <property type="entry name" value="PyrdxlP-dep_Trfase"/>
</dbReference>
<evidence type="ECO:0000256" key="2">
    <source>
        <dbReference type="ARBA" id="ARBA00007441"/>
    </source>
</evidence>
<comment type="similarity">
    <text evidence="2">Belongs to the class-I pyridoxal-phosphate-dependent aminotransferase family.</text>
</comment>
<evidence type="ECO:0000313" key="8">
    <source>
        <dbReference type="Proteomes" id="UP000316562"/>
    </source>
</evidence>
<dbReference type="SUPFAM" id="SSF53383">
    <property type="entry name" value="PLP-dependent transferases"/>
    <property type="match status" value="1"/>
</dbReference>
<dbReference type="AlphaFoldDB" id="A0A519BJ85"/>
<dbReference type="InterPro" id="IPR050596">
    <property type="entry name" value="AspAT/PAT-like"/>
</dbReference>
<dbReference type="GO" id="GO:0006520">
    <property type="term" value="P:amino acid metabolic process"/>
    <property type="evidence" value="ECO:0007669"/>
    <property type="project" value="InterPro"/>
</dbReference>
<dbReference type="Gene3D" id="3.40.640.10">
    <property type="entry name" value="Type I PLP-dependent aspartate aminotransferase-like (Major domain)"/>
    <property type="match status" value="1"/>
</dbReference>
<keyword evidence="3 7" id="KW-0032">Aminotransferase</keyword>
<proteinExistence type="inferred from homology"/>
<comment type="caution">
    <text evidence="7">The sequence shown here is derived from an EMBL/GenBank/DDBJ whole genome shotgun (WGS) entry which is preliminary data.</text>
</comment>